<evidence type="ECO:0000259" key="4">
    <source>
        <dbReference type="Pfam" id="PF13458"/>
    </source>
</evidence>
<feature type="chain" id="PRO_5046900142" evidence="3">
    <location>
        <begin position="20"/>
        <end position="371"/>
    </location>
</feature>
<protein>
    <submittedName>
        <fullName evidence="5">ABC transporter substrate-binding protein</fullName>
    </submittedName>
</protein>
<evidence type="ECO:0000313" key="6">
    <source>
        <dbReference type="Proteomes" id="UP001165541"/>
    </source>
</evidence>
<dbReference type="Gene3D" id="3.40.50.2300">
    <property type="match status" value="2"/>
</dbReference>
<keyword evidence="2 3" id="KW-0732">Signal</keyword>
<reference evidence="5" key="1">
    <citation type="submission" date="2022-05" db="EMBL/GenBank/DDBJ databases">
        <title>Schlegelella sp. nov., isolated from mangrove soil.</title>
        <authorList>
            <person name="Liu Y."/>
            <person name="Ge X."/>
            <person name="Liu W."/>
        </authorList>
    </citation>
    <scope>NUCLEOTIDE SEQUENCE</scope>
    <source>
        <strain evidence="5">S2-27</strain>
    </source>
</reference>
<dbReference type="CDD" id="cd06326">
    <property type="entry name" value="PBP1_ABC_ligand_binding-like"/>
    <property type="match status" value="1"/>
</dbReference>
<comment type="similarity">
    <text evidence="1">Belongs to the leucine-binding protein family.</text>
</comment>
<dbReference type="RefSeq" id="WP_251776425.1">
    <property type="nucleotide sequence ID" value="NZ_JAMKFE010000001.1"/>
</dbReference>
<gene>
    <name evidence="5" type="ORF">M8A51_01950</name>
</gene>
<comment type="caution">
    <text evidence="5">The sequence shown here is derived from an EMBL/GenBank/DDBJ whole genome shotgun (WGS) entry which is preliminary data.</text>
</comment>
<feature type="signal peptide" evidence="3">
    <location>
        <begin position="1"/>
        <end position="19"/>
    </location>
</feature>
<dbReference type="PANTHER" id="PTHR47235">
    <property type="entry name" value="BLR6548 PROTEIN"/>
    <property type="match status" value="1"/>
</dbReference>
<accession>A0ABT0YJ77</accession>
<evidence type="ECO:0000256" key="1">
    <source>
        <dbReference type="ARBA" id="ARBA00010062"/>
    </source>
</evidence>
<dbReference type="PANTHER" id="PTHR47235:SF1">
    <property type="entry name" value="BLR6548 PROTEIN"/>
    <property type="match status" value="1"/>
</dbReference>
<dbReference type="InterPro" id="IPR028081">
    <property type="entry name" value="Leu-bd"/>
</dbReference>
<keyword evidence="6" id="KW-1185">Reference proteome</keyword>
<name>A0ABT0YJ77_9BURK</name>
<evidence type="ECO:0000256" key="2">
    <source>
        <dbReference type="ARBA" id="ARBA00022729"/>
    </source>
</evidence>
<dbReference type="Proteomes" id="UP001165541">
    <property type="component" value="Unassembled WGS sequence"/>
</dbReference>
<dbReference type="EMBL" id="JAMKFE010000001">
    <property type="protein sequence ID" value="MCM5678287.1"/>
    <property type="molecule type" value="Genomic_DNA"/>
</dbReference>
<dbReference type="SUPFAM" id="SSF53822">
    <property type="entry name" value="Periplasmic binding protein-like I"/>
    <property type="match status" value="1"/>
</dbReference>
<evidence type="ECO:0000313" key="5">
    <source>
        <dbReference type="EMBL" id="MCM5678287.1"/>
    </source>
</evidence>
<proteinExistence type="inferred from homology"/>
<dbReference type="Pfam" id="PF13458">
    <property type="entry name" value="Peripla_BP_6"/>
    <property type="match status" value="1"/>
</dbReference>
<sequence>MQYWLKLVCLLLFCNVSYAGEPIVIGQSGPLSGPLGVAGRSVKAGMDAYLARVQSEGGVAGRKVVLRMLDDGYSVERHVANVRQLLEEDKVAALVLSAGTSHIDAAYPIVQKSGKPLIGTMSGAMVLRDAQRSLIYHLRASYADEVRRLVAQVQAVAQSRVFAVWQDDGLGRDAFDALEAALKDARITLVGQQAVSLKSMDAAAVAAAVRAAKPDALFMLCVTPCAAKVLSGVGSDGSYRFTPYALSIVNGEMLSSTVGQAARGTVISQVMPNPHLPSTTLVQRYQQDMRRFSEEEKFSYFSLEGYVAAMVAVEAARVAYTSTPRRTMEEAMQQLVRREIHGMPISRAGTPGVLPHSVTLSMIGWNGKLVH</sequence>
<dbReference type="InterPro" id="IPR028082">
    <property type="entry name" value="Peripla_BP_I"/>
</dbReference>
<feature type="domain" description="Leucine-binding protein" evidence="4">
    <location>
        <begin position="22"/>
        <end position="335"/>
    </location>
</feature>
<evidence type="ECO:0000256" key="3">
    <source>
        <dbReference type="SAM" id="SignalP"/>
    </source>
</evidence>
<organism evidence="5 6">
    <name type="scientific">Caldimonas mangrovi</name>
    <dbReference type="NCBI Taxonomy" id="2944811"/>
    <lineage>
        <taxon>Bacteria</taxon>
        <taxon>Pseudomonadati</taxon>
        <taxon>Pseudomonadota</taxon>
        <taxon>Betaproteobacteria</taxon>
        <taxon>Burkholderiales</taxon>
        <taxon>Sphaerotilaceae</taxon>
        <taxon>Caldimonas</taxon>
    </lineage>
</organism>